<reference evidence="10 11" key="1">
    <citation type="submission" date="2017-04" db="EMBL/GenBank/DDBJ databases">
        <title>Draft Aigarchaeota genome from a New Zealand hot spring.</title>
        <authorList>
            <person name="Reysenbach A.-L."/>
            <person name="Donaho J.A."/>
            <person name="Gerhart J."/>
            <person name="Kelley J.F."/>
            <person name="Kouba K."/>
            <person name="Podar M."/>
            <person name="Stott M."/>
        </authorList>
    </citation>
    <scope>NUCLEOTIDE SEQUENCE [LARGE SCALE GENOMIC DNA]</scope>
    <source>
        <strain evidence="10">NZ13_MG1</strain>
    </source>
</reference>
<proteinExistence type="inferred from homology"/>
<evidence type="ECO:0000256" key="1">
    <source>
        <dbReference type="ARBA" id="ARBA00009776"/>
    </source>
</evidence>
<evidence type="ECO:0000313" key="10">
    <source>
        <dbReference type="EMBL" id="PUA31517.1"/>
    </source>
</evidence>
<dbReference type="GO" id="GO:0006233">
    <property type="term" value="P:dTDP biosynthetic process"/>
    <property type="evidence" value="ECO:0007669"/>
    <property type="project" value="InterPro"/>
</dbReference>
<dbReference type="EMBL" id="NDWU01000016">
    <property type="protein sequence ID" value="PUA31517.1"/>
    <property type="molecule type" value="Genomic_DNA"/>
</dbReference>
<gene>
    <name evidence="8" type="primary">tmk</name>
    <name evidence="10" type="ORF">B9J98_06100</name>
</gene>
<evidence type="ECO:0000256" key="8">
    <source>
        <dbReference type="HAMAP-Rule" id="MF_00165"/>
    </source>
</evidence>
<dbReference type="PANTHER" id="PTHR10344">
    <property type="entry name" value="THYMIDYLATE KINASE"/>
    <property type="match status" value="1"/>
</dbReference>
<evidence type="ECO:0000256" key="7">
    <source>
        <dbReference type="ARBA" id="ARBA00048743"/>
    </source>
</evidence>
<dbReference type="InterPro" id="IPR027417">
    <property type="entry name" value="P-loop_NTPase"/>
</dbReference>
<dbReference type="GO" id="GO:0005524">
    <property type="term" value="F:ATP binding"/>
    <property type="evidence" value="ECO:0007669"/>
    <property type="project" value="UniProtKB-UniRule"/>
</dbReference>
<keyword evidence="5 8" id="KW-0418">Kinase</keyword>
<dbReference type="HAMAP" id="MF_00165">
    <property type="entry name" value="Thymidylate_kinase"/>
    <property type="match status" value="1"/>
</dbReference>
<evidence type="ECO:0000256" key="4">
    <source>
        <dbReference type="ARBA" id="ARBA00022741"/>
    </source>
</evidence>
<dbReference type="Proteomes" id="UP000244066">
    <property type="component" value="Unassembled WGS sequence"/>
</dbReference>
<dbReference type="InterPro" id="IPR018094">
    <property type="entry name" value="Thymidylate_kinase"/>
</dbReference>
<protein>
    <recommendedName>
        <fullName evidence="8">Probable thymidylate kinase</fullName>
        <ecNumber evidence="8">2.7.4.9</ecNumber>
    </recommendedName>
    <alternativeName>
        <fullName evidence="8">dTMP kinase</fullName>
    </alternativeName>
</protein>
<keyword evidence="2 8" id="KW-0808">Transferase</keyword>
<evidence type="ECO:0000259" key="9">
    <source>
        <dbReference type="Pfam" id="PF02223"/>
    </source>
</evidence>
<feature type="domain" description="Thymidylate kinase-like" evidence="9">
    <location>
        <begin position="11"/>
        <end position="197"/>
    </location>
</feature>
<dbReference type="GO" id="GO:0006235">
    <property type="term" value="P:dTTP biosynthetic process"/>
    <property type="evidence" value="ECO:0007669"/>
    <property type="project" value="UniProtKB-UniRule"/>
</dbReference>
<keyword evidence="3 8" id="KW-0545">Nucleotide biosynthesis</keyword>
<dbReference type="Gene3D" id="3.40.50.300">
    <property type="entry name" value="P-loop containing nucleotide triphosphate hydrolases"/>
    <property type="match status" value="1"/>
</dbReference>
<dbReference type="PANTHER" id="PTHR10344:SF4">
    <property type="entry name" value="UMP-CMP KINASE 2, MITOCHONDRIAL"/>
    <property type="match status" value="1"/>
</dbReference>
<dbReference type="GO" id="GO:0006227">
    <property type="term" value="P:dUDP biosynthetic process"/>
    <property type="evidence" value="ECO:0007669"/>
    <property type="project" value="TreeGrafter"/>
</dbReference>
<comment type="similarity">
    <text evidence="1 8">Belongs to the thymidylate kinase family.</text>
</comment>
<dbReference type="EC" id="2.7.4.9" evidence="8"/>
<keyword evidence="6 8" id="KW-0067">ATP-binding</keyword>
<dbReference type="SUPFAM" id="SSF52540">
    <property type="entry name" value="P-loop containing nucleoside triphosphate hydrolases"/>
    <property type="match status" value="1"/>
</dbReference>
<evidence type="ECO:0000256" key="5">
    <source>
        <dbReference type="ARBA" id="ARBA00022777"/>
    </source>
</evidence>
<feature type="binding site" evidence="8">
    <location>
        <begin position="12"/>
        <end position="19"/>
    </location>
    <ligand>
        <name>ATP</name>
        <dbReference type="ChEBI" id="CHEBI:30616"/>
    </ligand>
</feature>
<accession>A0A2R7Y2F0</accession>
<keyword evidence="4 8" id="KW-0547">Nucleotide-binding</keyword>
<name>A0A2R7Y2F0_9ARCH</name>
<dbReference type="Pfam" id="PF02223">
    <property type="entry name" value="Thymidylate_kin"/>
    <property type="match status" value="1"/>
</dbReference>
<organism evidence="10 11">
    <name type="scientific">Candidatus Terraquivivens tikiterensis</name>
    <dbReference type="NCBI Taxonomy" id="1980982"/>
    <lineage>
        <taxon>Archaea</taxon>
        <taxon>Nitrososphaerota</taxon>
        <taxon>Candidatus Wolframiiraptoraceae</taxon>
        <taxon>Candidatus Terraquivivens</taxon>
    </lineage>
</organism>
<comment type="caution">
    <text evidence="10">The sequence shown here is derived from an EMBL/GenBank/DDBJ whole genome shotgun (WGS) entry which is preliminary data.</text>
</comment>
<evidence type="ECO:0000313" key="11">
    <source>
        <dbReference type="Proteomes" id="UP000244066"/>
    </source>
</evidence>
<comment type="catalytic activity">
    <reaction evidence="7 8">
        <text>dTMP + ATP = dTDP + ADP</text>
        <dbReference type="Rhea" id="RHEA:13517"/>
        <dbReference type="ChEBI" id="CHEBI:30616"/>
        <dbReference type="ChEBI" id="CHEBI:58369"/>
        <dbReference type="ChEBI" id="CHEBI:63528"/>
        <dbReference type="ChEBI" id="CHEBI:456216"/>
        <dbReference type="EC" id="2.7.4.9"/>
    </reaction>
</comment>
<dbReference type="AlphaFoldDB" id="A0A2R7Y2F0"/>
<dbReference type="GO" id="GO:0004798">
    <property type="term" value="F:dTMP kinase activity"/>
    <property type="evidence" value="ECO:0007669"/>
    <property type="project" value="UniProtKB-UniRule"/>
</dbReference>
<dbReference type="InterPro" id="IPR039430">
    <property type="entry name" value="Thymidylate_kin-like_dom"/>
</dbReference>
<evidence type="ECO:0000256" key="6">
    <source>
        <dbReference type="ARBA" id="ARBA00022840"/>
    </source>
</evidence>
<dbReference type="GO" id="GO:0005737">
    <property type="term" value="C:cytoplasm"/>
    <property type="evidence" value="ECO:0007669"/>
    <property type="project" value="TreeGrafter"/>
</dbReference>
<evidence type="ECO:0000256" key="3">
    <source>
        <dbReference type="ARBA" id="ARBA00022727"/>
    </source>
</evidence>
<sequence length="225" mass="25423">MLYETLIVVWEGTDGSGKTTLMQCVKDLLSGKGYRVGTYKTPGDTQTGRFALEYGNMQGVDGLTRMLLFAANTVDDSKLIRTQIERSRPDFEFIDRYYLCSIVYGIAILKTRHGNAANVEDVENLIGALEKLGQDVLVKPDVYVIVDVEENVRLRRARSKSSKTGSADLSYELDSRLQEEVRRLYSLLMERGSIRAIWVDNVENKLNENAVSLADRLVELRQSML</sequence>
<evidence type="ECO:0000256" key="2">
    <source>
        <dbReference type="ARBA" id="ARBA00022679"/>
    </source>
</evidence>